<dbReference type="AlphaFoldDB" id="A0A1B1Y202"/>
<proteinExistence type="predicted"/>
<dbReference type="EMBL" id="CP014224">
    <property type="protein sequence ID" value="ANW94778.1"/>
    <property type="molecule type" value="Genomic_DNA"/>
</dbReference>
<feature type="domain" description="Lipid/polyisoprenoid-binding YceI-like" evidence="1">
    <location>
        <begin position="53"/>
        <end position="179"/>
    </location>
</feature>
<dbReference type="InterPro" id="IPR036761">
    <property type="entry name" value="TTHA0802/YceI-like_sf"/>
</dbReference>
<sequence length="184" mass="21088">MKKILLYISIFLLGTIPFYGQQGIYKTENAIIKFDAAKGNIEPIKAENIKAKLILKDSTGEIACLMDMTNFEFPNKLMQEHFNENYIESDQYPKASFSGKIDNFINTDFSKEQTLNLKGEFKIHGVSLTKTIPISVLKLNNTYNIKSNFNLQIKDFDIKIPSIMFYKIAEEVNVNLTAELKELQ</sequence>
<organism evidence="2 3">
    <name type="scientific">Wenyingzhuangia fucanilytica</name>
    <dbReference type="NCBI Taxonomy" id="1790137"/>
    <lineage>
        <taxon>Bacteria</taxon>
        <taxon>Pseudomonadati</taxon>
        <taxon>Bacteroidota</taxon>
        <taxon>Flavobacteriia</taxon>
        <taxon>Flavobacteriales</taxon>
        <taxon>Flavobacteriaceae</taxon>
        <taxon>Wenyingzhuangia</taxon>
    </lineage>
</organism>
<dbReference type="Pfam" id="PF04264">
    <property type="entry name" value="YceI"/>
    <property type="match status" value="1"/>
</dbReference>
<accession>A0A1B1Y202</accession>
<dbReference type="InterPro" id="IPR007372">
    <property type="entry name" value="Lipid/polyisoprenoid-bd_YceI"/>
</dbReference>
<dbReference type="KEGG" id="wfu:AXE80_00035"/>
<gene>
    <name evidence="2" type="ORF">AXE80_00035</name>
</gene>
<reference evidence="2 3" key="1">
    <citation type="submission" date="2016-02" db="EMBL/GenBank/DDBJ databases">
        <authorList>
            <person name="Wen L."/>
            <person name="He K."/>
            <person name="Yang H."/>
        </authorList>
    </citation>
    <scope>NUCLEOTIDE SEQUENCE [LARGE SCALE GENOMIC DNA]</scope>
    <source>
        <strain evidence="2 3">CZ1127</strain>
    </source>
</reference>
<evidence type="ECO:0000313" key="2">
    <source>
        <dbReference type="EMBL" id="ANW94778.1"/>
    </source>
</evidence>
<dbReference type="SUPFAM" id="SSF101874">
    <property type="entry name" value="YceI-like"/>
    <property type="match status" value="1"/>
</dbReference>
<name>A0A1B1Y202_9FLAO</name>
<evidence type="ECO:0000259" key="1">
    <source>
        <dbReference type="Pfam" id="PF04264"/>
    </source>
</evidence>
<keyword evidence="3" id="KW-1185">Reference proteome</keyword>
<dbReference type="Gene3D" id="2.40.128.110">
    <property type="entry name" value="Lipid/polyisoprenoid-binding, YceI-like"/>
    <property type="match status" value="1"/>
</dbReference>
<dbReference type="PANTHER" id="PTHR34406:SF1">
    <property type="entry name" value="PROTEIN YCEI"/>
    <property type="match status" value="1"/>
</dbReference>
<dbReference type="PANTHER" id="PTHR34406">
    <property type="entry name" value="PROTEIN YCEI"/>
    <property type="match status" value="1"/>
</dbReference>
<dbReference type="STRING" id="1790137.AXE80_00035"/>
<dbReference type="Proteomes" id="UP000092967">
    <property type="component" value="Chromosome"/>
</dbReference>
<dbReference type="RefSeq" id="WP_068823882.1">
    <property type="nucleotide sequence ID" value="NZ_CP014224.1"/>
</dbReference>
<protein>
    <recommendedName>
        <fullName evidence="1">Lipid/polyisoprenoid-binding YceI-like domain-containing protein</fullName>
    </recommendedName>
</protein>
<evidence type="ECO:0000313" key="3">
    <source>
        <dbReference type="Proteomes" id="UP000092967"/>
    </source>
</evidence>